<proteinExistence type="inferred from homology"/>
<dbReference type="EMBL" id="NJIH01000012">
    <property type="protein sequence ID" value="OWT55720.1"/>
    <property type="molecule type" value="Genomic_DNA"/>
</dbReference>
<feature type="chain" id="PRO_5012781916" evidence="2">
    <location>
        <begin position="22"/>
        <end position="323"/>
    </location>
</feature>
<reference evidence="4" key="1">
    <citation type="submission" date="2017-06" db="EMBL/GenBank/DDBJ databases">
        <title>Herbaspirillum phytohormonus sp. nov., isolated from the root nodule of Robinia pseudoacacia in lead-zinc mine.</title>
        <authorList>
            <person name="Fan M."/>
            <person name="Lin Y."/>
        </authorList>
    </citation>
    <scope>NUCLEOTIDE SEQUENCE [LARGE SCALE GENOMIC DNA]</scope>
    <source>
        <strain evidence="4">SC-089</strain>
    </source>
</reference>
<keyword evidence="2" id="KW-0732">Signal</keyword>
<dbReference type="OrthoDB" id="8443386at2"/>
<dbReference type="InterPro" id="IPR005064">
    <property type="entry name" value="BUG"/>
</dbReference>
<protein>
    <submittedName>
        <fullName evidence="3">LacI family transcriptional regulator</fullName>
    </submittedName>
</protein>
<dbReference type="PANTHER" id="PTHR42928">
    <property type="entry name" value="TRICARBOXYLATE-BINDING PROTEIN"/>
    <property type="match status" value="1"/>
</dbReference>
<evidence type="ECO:0000313" key="3">
    <source>
        <dbReference type="EMBL" id="OWT55720.1"/>
    </source>
</evidence>
<dbReference type="InterPro" id="IPR042100">
    <property type="entry name" value="Bug_dom1"/>
</dbReference>
<accession>A0A225M6I3</accession>
<dbReference type="AlphaFoldDB" id="A0A225M6I3"/>
<dbReference type="Gene3D" id="3.40.190.150">
    <property type="entry name" value="Bordetella uptake gene, domain 1"/>
    <property type="match status" value="1"/>
</dbReference>
<dbReference type="SUPFAM" id="SSF53850">
    <property type="entry name" value="Periplasmic binding protein-like II"/>
    <property type="match status" value="1"/>
</dbReference>
<evidence type="ECO:0000313" key="4">
    <source>
        <dbReference type="Proteomes" id="UP000214603"/>
    </source>
</evidence>
<dbReference type="Pfam" id="PF03401">
    <property type="entry name" value="TctC"/>
    <property type="match status" value="1"/>
</dbReference>
<dbReference type="CDD" id="cd13578">
    <property type="entry name" value="PBP2_Bug27"/>
    <property type="match status" value="1"/>
</dbReference>
<dbReference type="Gene3D" id="3.40.190.10">
    <property type="entry name" value="Periplasmic binding protein-like II"/>
    <property type="match status" value="1"/>
</dbReference>
<name>A0A225M6I3_9BURK</name>
<dbReference type="Proteomes" id="UP000214603">
    <property type="component" value="Unassembled WGS sequence"/>
</dbReference>
<keyword evidence="4" id="KW-1185">Reference proteome</keyword>
<evidence type="ECO:0000256" key="1">
    <source>
        <dbReference type="ARBA" id="ARBA00006987"/>
    </source>
</evidence>
<comment type="similarity">
    <text evidence="1">Belongs to the UPF0065 (bug) family.</text>
</comment>
<dbReference type="PIRSF" id="PIRSF017082">
    <property type="entry name" value="YflP"/>
    <property type="match status" value="1"/>
</dbReference>
<gene>
    <name evidence="3" type="ORF">CEY11_20600</name>
</gene>
<sequence>MKKFIALAAAVSMSTMSICAAASEGYPSKPVTIVLPVSAGSATDGLIRVIADKLGKDWLQSIIVKNEPGANGILATQTVLRSRADGYTLFALSTNQVINANLYTNLPFNTQKDLKPIARVAMVPMVLCVNPSVPAKTVQQLIALAKREPGKLNFGSPGTGSTAHLAVEQLKDKTGIKVTHVPYKAVSQAQTDLIGGQLDFMFIVPSAAMAQMQAGKLRCLGVGSQERLAQMPNVPTIAESGVPGFEAIAWIGLAGQAGLPDAVADDISKEVMHALENKAIQKRIAGLGLVPAGMGRQPFTAYYNNDFANWHHIIEAAGIRMHN</sequence>
<feature type="signal peptide" evidence="2">
    <location>
        <begin position="1"/>
        <end position="21"/>
    </location>
</feature>
<organism evidence="3 4">
    <name type="scientific">Candidimonas nitroreducens</name>
    <dbReference type="NCBI Taxonomy" id="683354"/>
    <lineage>
        <taxon>Bacteria</taxon>
        <taxon>Pseudomonadati</taxon>
        <taxon>Pseudomonadota</taxon>
        <taxon>Betaproteobacteria</taxon>
        <taxon>Burkholderiales</taxon>
        <taxon>Alcaligenaceae</taxon>
        <taxon>Candidimonas</taxon>
    </lineage>
</organism>
<dbReference type="PANTHER" id="PTHR42928:SF5">
    <property type="entry name" value="BLR1237 PROTEIN"/>
    <property type="match status" value="1"/>
</dbReference>
<evidence type="ECO:0000256" key="2">
    <source>
        <dbReference type="SAM" id="SignalP"/>
    </source>
</evidence>
<dbReference type="RefSeq" id="WP_088605293.1">
    <property type="nucleotide sequence ID" value="NZ_NJIH01000012.1"/>
</dbReference>
<comment type="caution">
    <text evidence="3">The sequence shown here is derived from an EMBL/GenBank/DDBJ whole genome shotgun (WGS) entry which is preliminary data.</text>
</comment>